<dbReference type="InterPro" id="IPR021321">
    <property type="entry name" value="DUF2922"/>
</dbReference>
<comment type="caution">
    <text evidence="1">The sequence shown here is derived from an EMBL/GenBank/DDBJ whole genome shotgun (WGS) entry which is preliminary data.</text>
</comment>
<reference evidence="1" key="1">
    <citation type="submission" date="2019-08" db="EMBL/GenBank/DDBJ databases">
        <authorList>
            <person name="Kucharzyk K."/>
            <person name="Murdoch R.W."/>
            <person name="Higgins S."/>
            <person name="Loffler F."/>
        </authorList>
    </citation>
    <scope>NUCLEOTIDE SEQUENCE</scope>
</reference>
<sequence length="70" mass="7315">MKTIKLKFLTDAGKAFSVSMNYADPALAEEGGAALVQSAMDALMLQQPFGVTLAAADGAELIDRTVVDII</sequence>
<dbReference type="AlphaFoldDB" id="A0A645GF24"/>
<dbReference type="EMBL" id="VSSQ01070856">
    <property type="protein sequence ID" value="MPN22584.1"/>
    <property type="molecule type" value="Genomic_DNA"/>
</dbReference>
<gene>
    <name evidence="1" type="ORF">SDC9_169967</name>
</gene>
<evidence type="ECO:0000313" key="1">
    <source>
        <dbReference type="EMBL" id="MPN22584.1"/>
    </source>
</evidence>
<protein>
    <recommendedName>
        <fullName evidence="2">DUF2922 domain-containing protein</fullName>
    </recommendedName>
</protein>
<evidence type="ECO:0008006" key="2">
    <source>
        <dbReference type="Google" id="ProtNLM"/>
    </source>
</evidence>
<proteinExistence type="predicted"/>
<accession>A0A645GF24</accession>
<organism evidence="1">
    <name type="scientific">bioreactor metagenome</name>
    <dbReference type="NCBI Taxonomy" id="1076179"/>
    <lineage>
        <taxon>unclassified sequences</taxon>
        <taxon>metagenomes</taxon>
        <taxon>ecological metagenomes</taxon>
    </lineage>
</organism>
<name>A0A645GF24_9ZZZZ</name>
<dbReference type="Pfam" id="PF11148">
    <property type="entry name" value="DUF2922"/>
    <property type="match status" value="1"/>
</dbReference>